<proteinExistence type="predicted"/>
<keyword evidence="2" id="KW-1185">Reference proteome</keyword>
<dbReference type="InParanoid" id="A0A061F0V9"/>
<accession>A0A061F0V9</accession>
<sequence length="80" mass="9041">MWIMSWNVCVWGNCIKACTIRKLNQIGKVSSLCSKRKKLDIIMGGSSKNCNTLDEVDWLAAPSMGRFGRLFLCYCEGRFG</sequence>
<evidence type="ECO:0000313" key="2">
    <source>
        <dbReference type="Proteomes" id="UP000026915"/>
    </source>
</evidence>
<dbReference type="Gramene" id="EOY08139">
    <property type="protein sequence ID" value="EOY08139"/>
    <property type="gene ID" value="TCM_022476"/>
</dbReference>
<name>A0A061F0V9_THECC</name>
<dbReference type="HOGENOM" id="CLU_2594627_0_0_1"/>
<gene>
    <name evidence="1" type="ORF">TCM_022476</name>
</gene>
<dbReference type="AlphaFoldDB" id="A0A061F0V9"/>
<organism evidence="1 2">
    <name type="scientific">Theobroma cacao</name>
    <name type="common">Cacao</name>
    <name type="synonym">Cocoa</name>
    <dbReference type="NCBI Taxonomy" id="3641"/>
    <lineage>
        <taxon>Eukaryota</taxon>
        <taxon>Viridiplantae</taxon>
        <taxon>Streptophyta</taxon>
        <taxon>Embryophyta</taxon>
        <taxon>Tracheophyta</taxon>
        <taxon>Spermatophyta</taxon>
        <taxon>Magnoliopsida</taxon>
        <taxon>eudicotyledons</taxon>
        <taxon>Gunneridae</taxon>
        <taxon>Pentapetalae</taxon>
        <taxon>rosids</taxon>
        <taxon>malvids</taxon>
        <taxon>Malvales</taxon>
        <taxon>Malvaceae</taxon>
        <taxon>Byttnerioideae</taxon>
        <taxon>Theobroma</taxon>
    </lineage>
</organism>
<evidence type="ECO:0000313" key="1">
    <source>
        <dbReference type="EMBL" id="EOY08139.1"/>
    </source>
</evidence>
<dbReference type="Proteomes" id="UP000026915">
    <property type="component" value="Chromosome 5"/>
</dbReference>
<reference evidence="1 2" key="1">
    <citation type="journal article" date="2013" name="Genome Biol.">
        <title>The genome sequence of the most widely cultivated cacao type and its use to identify candidate genes regulating pod color.</title>
        <authorList>
            <person name="Motamayor J.C."/>
            <person name="Mockaitis K."/>
            <person name="Schmutz J."/>
            <person name="Haiminen N."/>
            <person name="Iii D.L."/>
            <person name="Cornejo O."/>
            <person name="Findley S.D."/>
            <person name="Zheng P."/>
            <person name="Utro F."/>
            <person name="Royaert S."/>
            <person name="Saski C."/>
            <person name="Jenkins J."/>
            <person name="Podicheti R."/>
            <person name="Zhao M."/>
            <person name="Scheffler B.E."/>
            <person name="Stack J.C."/>
            <person name="Feltus F.A."/>
            <person name="Mustiga G.M."/>
            <person name="Amores F."/>
            <person name="Phillips W."/>
            <person name="Marelli J.P."/>
            <person name="May G.D."/>
            <person name="Shapiro H."/>
            <person name="Ma J."/>
            <person name="Bustamante C.D."/>
            <person name="Schnell R.J."/>
            <person name="Main D."/>
            <person name="Gilbert D."/>
            <person name="Parida L."/>
            <person name="Kuhn D.N."/>
        </authorList>
    </citation>
    <scope>NUCLEOTIDE SEQUENCE [LARGE SCALE GENOMIC DNA]</scope>
    <source>
        <strain evidence="2">cv. Matina 1-6</strain>
    </source>
</reference>
<dbReference type="EMBL" id="CM001883">
    <property type="protein sequence ID" value="EOY08139.1"/>
    <property type="molecule type" value="Genomic_DNA"/>
</dbReference>
<protein>
    <submittedName>
        <fullName evidence="1">Uncharacterized protein</fullName>
    </submittedName>
</protein>